<dbReference type="PANTHER" id="PTHR42693:SF53">
    <property type="entry name" value="ENDO-4-O-SULFATASE"/>
    <property type="match status" value="1"/>
</dbReference>
<accession>A0ABT7PHD5</accession>
<dbReference type="InterPro" id="IPR050738">
    <property type="entry name" value="Sulfatase"/>
</dbReference>
<dbReference type="RefSeq" id="WP_289163101.1">
    <property type="nucleotide sequence ID" value="NZ_JASZZN010000005.1"/>
</dbReference>
<evidence type="ECO:0000313" key="4">
    <source>
        <dbReference type="EMBL" id="MDM4015601.1"/>
    </source>
</evidence>
<comment type="caution">
    <text evidence="4">The sequence shown here is derived from an EMBL/GenBank/DDBJ whole genome shotgun (WGS) entry which is preliminary data.</text>
</comment>
<feature type="domain" description="Sulfatase N-terminal" evidence="3">
    <location>
        <begin position="35"/>
        <end position="419"/>
    </location>
</feature>
<dbReference type="PANTHER" id="PTHR42693">
    <property type="entry name" value="ARYLSULFATASE FAMILY MEMBER"/>
    <property type="match status" value="1"/>
</dbReference>
<dbReference type="Pfam" id="PF00884">
    <property type="entry name" value="Sulfatase"/>
    <property type="match status" value="1"/>
</dbReference>
<dbReference type="Proteomes" id="UP001239462">
    <property type="component" value="Unassembled WGS sequence"/>
</dbReference>
<dbReference type="EMBL" id="JASZZN010000005">
    <property type="protein sequence ID" value="MDM4015601.1"/>
    <property type="molecule type" value="Genomic_DNA"/>
</dbReference>
<evidence type="ECO:0000256" key="1">
    <source>
        <dbReference type="ARBA" id="ARBA00008779"/>
    </source>
</evidence>
<protein>
    <submittedName>
        <fullName evidence="4">Sulfatase-like hydrolase/transferase</fullName>
    </submittedName>
</protein>
<comment type="similarity">
    <text evidence="1">Belongs to the sulfatase family.</text>
</comment>
<evidence type="ECO:0000313" key="5">
    <source>
        <dbReference type="Proteomes" id="UP001239462"/>
    </source>
</evidence>
<proteinExistence type="inferred from homology"/>
<evidence type="ECO:0000256" key="2">
    <source>
        <dbReference type="ARBA" id="ARBA00022801"/>
    </source>
</evidence>
<sequence length="761" mass="83347">MMTPHFNPAWCRVAIAIFLSVIAVESKAVVAAERPNILYLYVDDMGWGSIGPNGQWERQQADLPSVKTPHLDRLAREGVNFVRGYGCHVCSPARSSQQTGFHQGHTFADRNDPDNAKKAMRADDILIGDLLSQAGYATGYWGKWGYGGSKDQHEPTIQNVQTLPTSHGYQHVLAELHHVRAHTFFQPTLWKAPAPPGAVGGLQLVANSVGDYRDSNRFPTEPALQNHPQYPETAYCDDHYAFAALDFVRRQGRQFNQTGQPFFGLLAVQIPHAPFGEIESLPEWDRHYRSEPGFETLSDQTKQWAAMVTRIDAHFGNLLAALEDPNQDGSTDDSIADQTLVIFQSDNGGPNGKCLSELATNGGLQGVKGRIQEGGIRVPLMMRWPNEINESSTLRRGTNTETVVDVTDLFPTFCELAGIDPPLGIDGQSIAPLLTSKSTFRSRNFIVHEAGNGQSIIRDDWKLVRTNKKSFGLYNLTDDPAESIDLSSKHPAMVDELRELLIGECVTEPKGFAVTYHHWTGNSLASTSDADHWSDYEYANAGITYQVDRGSPKRSWVATLYNSDSQPSVAQVDQSIEVLALSIGGESRQTLNLEPQVNLTGRNEIRVMPNGALVIQGGTVHSLRPIDVRNGGTVEGHGTIDGTLDNSGALVVDRQSTSGMSIRGDFSQTHDGRLEVSLVGDIAPLIHVDGKATLAGKLILSEDAGKQTLFDQPVVILKARSIQGRFDHAGDVVVDSKGQRYKLSYAATEVTLERYLSSSGR</sequence>
<dbReference type="Gene3D" id="3.40.720.10">
    <property type="entry name" value="Alkaline Phosphatase, subunit A"/>
    <property type="match status" value="1"/>
</dbReference>
<organism evidence="4 5">
    <name type="scientific">Roseiconus lacunae</name>
    <dbReference type="NCBI Taxonomy" id="2605694"/>
    <lineage>
        <taxon>Bacteria</taxon>
        <taxon>Pseudomonadati</taxon>
        <taxon>Planctomycetota</taxon>
        <taxon>Planctomycetia</taxon>
        <taxon>Pirellulales</taxon>
        <taxon>Pirellulaceae</taxon>
        <taxon>Roseiconus</taxon>
    </lineage>
</organism>
<dbReference type="Gene3D" id="3.30.1120.10">
    <property type="match status" value="1"/>
</dbReference>
<dbReference type="InterPro" id="IPR017850">
    <property type="entry name" value="Alkaline_phosphatase_core_sf"/>
</dbReference>
<keyword evidence="2" id="KW-0378">Hydrolase</keyword>
<evidence type="ECO:0000259" key="3">
    <source>
        <dbReference type="Pfam" id="PF00884"/>
    </source>
</evidence>
<dbReference type="InterPro" id="IPR000917">
    <property type="entry name" value="Sulfatase_N"/>
</dbReference>
<keyword evidence="5" id="KW-1185">Reference proteome</keyword>
<dbReference type="SUPFAM" id="SSF53649">
    <property type="entry name" value="Alkaline phosphatase-like"/>
    <property type="match status" value="1"/>
</dbReference>
<name>A0ABT7PHD5_9BACT</name>
<gene>
    <name evidence="4" type="ORF">QTN89_09190</name>
</gene>
<reference evidence="4 5" key="1">
    <citation type="submission" date="2023-06" db="EMBL/GenBank/DDBJ databases">
        <title>Roseiconus lacunae JC819 isolated from Gulf of Mannar region, Tamil Nadu.</title>
        <authorList>
            <person name="Pk S."/>
            <person name="Ch S."/>
            <person name="Ch V.R."/>
        </authorList>
    </citation>
    <scope>NUCLEOTIDE SEQUENCE [LARGE SCALE GENOMIC DNA]</scope>
    <source>
        <strain evidence="4 5">JC819</strain>
    </source>
</reference>